<feature type="compositionally biased region" description="Acidic residues" evidence="1">
    <location>
        <begin position="380"/>
        <end position="391"/>
    </location>
</feature>
<dbReference type="Proteomes" id="UP000008068">
    <property type="component" value="Unassembled WGS sequence"/>
</dbReference>
<feature type="compositionally biased region" description="Polar residues" evidence="1">
    <location>
        <begin position="283"/>
        <end position="296"/>
    </location>
</feature>
<feature type="compositionally biased region" description="Low complexity" evidence="1">
    <location>
        <begin position="468"/>
        <end position="489"/>
    </location>
</feature>
<feature type="compositionally biased region" description="Basic and acidic residues" evidence="1">
    <location>
        <begin position="392"/>
        <end position="418"/>
    </location>
</feature>
<feature type="region of interest" description="Disordered" evidence="1">
    <location>
        <begin position="1"/>
        <end position="108"/>
    </location>
</feature>
<feature type="compositionally biased region" description="Polar residues" evidence="1">
    <location>
        <begin position="316"/>
        <end position="345"/>
    </location>
</feature>
<feature type="region of interest" description="Disordered" evidence="1">
    <location>
        <begin position="283"/>
        <end position="302"/>
    </location>
</feature>
<feature type="compositionally biased region" description="Polar residues" evidence="1">
    <location>
        <begin position="60"/>
        <end position="75"/>
    </location>
</feature>
<feature type="region of interest" description="Disordered" evidence="1">
    <location>
        <begin position="251"/>
        <end position="270"/>
    </location>
</feature>
<feature type="region of interest" description="Disordered" evidence="1">
    <location>
        <begin position="310"/>
        <end position="673"/>
    </location>
</feature>
<proteinExistence type="predicted"/>
<feature type="compositionally biased region" description="Acidic residues" evidence="1">
    <location>
        <begin position="532"/>
        <end position="546"/>
    </location>
</feature>
<feature type="compositionally biased region" description="Low complexity" evidence="1">
    <location>
        <begin position="179"/>
        <end position="192"/>
    </location>
</feature>
<dbReference type="EMBL" id="GL379807">
    <property type="protein sequence ID" value="EGT41489.1"/>
    <property type="molecule type" value="Genomic_DNA"/>
</dbReference>
<feature type="compositionally biased region" description="Basic and acidic residues" evidence="1">
    <location>
        <begin position="559"/>
        <end position="583"/>
    </location>
</feature>
<dbReference type="InParanoid" id="G0MQS6"/>
<reference evidence="3" key="1">
    <citation type="submission" date="2011-07" db="EMBL/GenBank/DDBJ databases">
        <authorList>
            <consortium name="Caenorhabditis brenneri Sequencing and Analysis Consortium"/>
            <person name="Wilson R.K."/>
        </authorList>
    </citation>
    <scope>NUCLEOTIDE SEQUENCE [LARGE SCALE GENOMIC DNA]</scope>
    <source>
        <strain evidence="3">PB2801</strain>
    </source>
</reference>
<gene>
    <name evidence="2" type="ORF">CAEBREN_00517</name>
</gene>
<accession>G0MQS6</accession>
<sequence>MSQRSSRGHSTDAPKSAEEATRSTTSDEDLRLATISDGSSPASSSIPESTRNVEPKADATNVTSLDKSQESLTSTEDNKATGQARETGEVQQAGEQASESRRIGLQTTFTERVQNWNVTAQPENSNQEVMALSPRRSSIGDLTRYHRDLAHNYSGTGAHESVEMGPLPQEETSSTSVRPTSSALPASSTSTEPAFAPLLRFTEEPSAETFQLEESEARYRTRPALFRNAPVFPSSASFNLLMELNQSDERSRYHQIAEEPEQAAQSSSGHTVNLSLSALNVQGSTSSDSLEQTQDPKSLEVAVDTDSKYKEELMSSDLSTSQHTSLVTPSTEFSVEQSISTQESGSGPWLAREPVGFDHSLEEQANEEGIPIVSDSGTTTDDETSYEWDEPDRERPAVEPRRVVDPERQAMIERRWEDMDTAQSRSPVTAVEPEVPEIPADSEDPAYDASAEDHSLTKAPPAKRRRASQASQASSSLKTTESTATSSSSGFELVTSSESKSSSSLDRVRTHTTEEQSTENSEGGIPIVSDDYVSDEEYSFDPEEVLDNNRRGSAVEQSRVVDVERQAMIEQRWEDMDTAEDRSPVASAPATEKSESGVSAKDQSNTKSTDSSSSCQSSQKSTSAEKTTSTSRSASPVPTTAQEAPEEPHSSAEEPIKAPAAQAPAAKRRPKRK</sequence>
<dbReference type="AlphaFoldDB" id="G0MQS6"/>
<name>G0MQS6_CAEBE</name>
<feature type="compositionally biased region" description="Basic and acidic residues" evidence="1">
    <location>
        <begin position="646"/>
        <end position="656"/>
    </location>
</feature>
<keyword evidence="3" id="KW-1185">Reference proteome</keyword>
<feature type="compositionally biased region" description="Basic and acidic residues" evidence="1">
    <location>
        <begin position="9"/>
        <end position="21"/>
    </location>
</feature>
<organism evidence="3">
    <name type="scientific">Caenorhabditis brenneri</name>
    <name type="common">Nematode worm</name>
    <dbReference type="NCBI Taxonomy" id="135651"/>
    <lineage>
        <taxon>Eukaryota</taxon>
        <taxon>Metazoa</taxon>
        <taxon>Ecdysozoa</taxon>
        <taxon>Nematoda</taxon>
        <taxon>Chromadorea</taxon>
        <taxon>Rhabditida</taxon>
        <taxon>Rhabditina</taxon>
        <taxon>Rhabditomorpha</taxon>
        <taxon>Rhabditoidea</taxon>
        <taxon>Rhabditidae</taxon>
        <taxon>Peloderinae</taxon>
        <taxon>Caenorhabditis</taxon>
    </lineage>
</organism>
<evidence type="ECO:0000313" key="2">
    <source>
        <dbReference type="EMBL" id="EGT41489.1"/>
    </source>
</evidence>
<feature type="compositionally biased region" description="Low complexity" evidence="1">
    <location>
        <begin position="601"/>
        <end position="635"/>
    </location>
</feature>
<feature type="compositionally biased region" description="Low complexity" evidence="1">
    <location>
        <begin position="33"/>
        <end position="50"/>
    </location>
</feature>
<evidence type="ECO:0000256" key="1">
    <source>
        <dbReference type="SAM" id="MobiDB-lite"/>
    </source>
</evidence>
<evidence type="ECO:0000313" key="3">
    <source>
        <dbReference type="Proteomes" id="UP000008068"/>
    </source>
</evidence>
<dbReference type="HOGENOM" id="CLU_408393_0_0_1"/>
<feature type="region of interest" description="Disordered" evidence="1">
    <location>
        <begin position="155"/>
        <end position="192"/>
    </location>
</feature>
<protein>
    <submittedName>
        <fullName evidence="2">Uncharacterized protein</fullName>
    </submittedName>
</protein>